<accession>A0ABS6INH3</accession>
<sequence>MDYEQIKYETKDGILTITLNRPDKLNAFTGKMLSELLDAMDRADRDDDVRAVVFTGAGRGFCAGADLSGGANTFNAENRGPVDPGLDGHRDGGGLFTLRLYESLKPTIGACNGPAVGVGITMQLAMDIRLASEAARYGFVFTRRAIVMEACSSWFLPRLVGPQQALEWVMTGRVFSAEEALNGRLVRSIHKADDLLPAAYALAREIADNTAPVSVALNRQMIWRMLGADHPMEAHKVDSKGIYSRGKSDDVKEGVTAFLEKRPARFPMKVSDGMPSYFPWWEERKFK</sequence>
<organism evidence="2 3">
    <name type="scientific">Reyranella humidisoli</name>
    <dbReference type="NCBI Taxonomy" id="2849149"/>
    <lineage>
        <taxon>Bacteria</taxon>
        <taxon>Pseudomonadati</taxon>
        <taxon>Pseudomonadota</taxon>
        <taxon>Alphaproteobacteria</taxon>
        <taxon>Hyphomicrobiales</taxon>
        <taxon>Reyranellaceae</taxon>
        <taxon>Reyranella</taxon>
    </lineage>
</organism>
<proteinExistence type="inferred from homology"/>
<dbReference type="Proteomes" id="UP000727907">
    <property type="component" value="Unassembled WGS sequence"/>
</dbReference>
<protein>
    <submittedName>
        <fullName evidence="2">Crotonase/enoyl-CoA hydratase family protein</fullName>
    </submittedName>
</protein>
<evidence type="ECO:0000313" key="3">
    <source>
        <dbReference type="Proteomes" id="UP000727907"/>
    </source>
</evidence>
<dbReference type="PANTHER" id="PTHR43684:SF4">
    <property type="entry name" value="ENOYL-COA HYDRATASE_ISOMERASE FAMILY PROTEIN (AFU_ORTHOLOGUE AFUA_1G01890)"/>
    <property type="match status" value="1"/>
</dbReference>
<comment type="caution">
    <text evidence="2">The sequence shown here is derived from an EMBL/GenBank/DDBJ whole genome shotgun (WGS) entry which is preliminary data.</text>
</comment>
<dbReference type="CDD" id="cd06558">
    <property type="entry name" value="crotonase-like"/>
    <property type="match status" value="1"/>
</dbReference>
<dbReference type="NCBIfam" id="NF006109">
    <property type="entry name" value="PRK08260.1"/>
    <property type="match status" value="1"/>
</dbReference>
<reference evidence="2 3" key="1">
    <citation type="submission" date="2021-06" db="EMBL/GenBank/DDBJ databases">
        <authorList>
            <person name="Lee D.H."/>
        </authorList>
    </citation>
    <scope>NUCLEOTIDE SEQUENCE [LARGE SCALE GENOMIC DNA]</scope>
    <source>
        <strain evidence="2 3">MMS21-HV4-11</strain>
    </source>
</reference>
<keyword evidence="3" id="KW-1185">Reference proteome</keyword>
<evidence type="ECO:0000313" key="2">
    <source>
        <dbReference type="EMBL" id="MBU8876142.1"/>
    </source>
</evidence>
<name>A0ABS6INH3_9HYPH</name>
<evidence type="ECO:0000256" key="1">
    <source>
        <dbReference type="ARBA" id="ARBA00005254"/>
    </source>
</evidence>
<dbReference type="PANTHER" id="PTHR43684">
    <property type="match status" value="1"/>
</dbReference>
<gene>
    <name evidence="2" type="ORF">KQ910_20385</name>
</gene>
<dbReference type="EMBL" id="JAHOPB010000002">
    <property type="protein sequence ID" value="MBU8876142.1"/>
    <property type="molecule type" value="Genomic_DNA"/>
</dbReference>
<comment type="similarity">
    <text evidence="1">Belongs to the enoyl-CoA hydratase/isomerase family.</text>
</comment>
<dbReference type="InterPro" id="IPR051053">
    <property type="entry name" value="ECH/Chromodomain_protein"/>
</dbReference>
<dbReference type="RefSeq" id="WP_216964698.1">
    <property type="nucleotide sequence ID" value="NZ_JAHOPB010000002.1"/>
</dbReference>
<dbReference type="Pfam" id="PF00378">
    <property type="entry name" value="ECH_1"/>
    <property type="match status" value="1"/>
</dbReference>
<dbReference type="InterPro" id="IPR001753">
    <property type="entry name" value="Enoyl-CoA_hydra/iso"/>
</dbReference>